<protein>
    <submittedName>
        <fullName evidence="2">Uncharacterized protein</fullName>
    </submittedName>
</protein>
<name>A0AA88Q9D3_9TELE</name>
<feature type="compositionally biased region" description="Basic residues" evidence="1">
    <location>
        <begin position="56"/>
        <end position="76"/>
    </location>
</feature>
<accession>A0AA88Q9D3</accession>
<sequence length="158" mass="17463">MISPLGTSSRGNFKISHPCERALLIGQVIKGRCSCCSLGISLTPDLLESKSMKVTRANKRSRTVLKHSSSRKKRREPRAPSEDAERLRAHSHRSSSHGAASSFTGSYRRLAEGAGGRLRRLPPPLGGLKAPRWKFGHFSQPVRDLGVICHKYMPFKCS</sequence>
<dbReference type="Proteomes" id="UP001187343">
    <property type="component" value="Unassembled WGS sequence"/>
</dbReference>
<keyword evidence="3" id="KW-1185">Reference proteome</keyword>
<gene>
    <name evidence="2" type="ORF">Q8A67_004187</name>
</gene>
<proteinExistence type="predicted"/>
<feature type="compositionally biased region" description="Basic and acidic residues" evidence="1">
    <location>
        <begin position="77"/>
        <end position="88"/>
    </location>
</feature>
<evidence type="ECO:0000313" key="2">
    <source>
        <dbReference type="EMBL" id="KAK2912054.1"/>
    </source>
</evidence>
<dbReference type="AlphaFoldDB" id="A0AA88Q9D3"/>
<reference evidence="2" key="1">
    <citation type="submission" date="2023-08" db="EMBL/GenBank/DDBJ databases">
        <title>Chromosome-level Genome Assembly of mud carp (Cirrhinus molitorella).</title>
        <authorList>
            <person name="Liu H."/>
        </authorList>
    </citation>
    <scope>NUCLEOTIDE SEQUENCE</scope>
    <source>
        <strain evidence="2">Prfri</strain>
        <tissue evidence="2">Muscle</tissue>
    </source>
</reference>
<organism evidence="2 3">
    <name type="scientific">Cirrhinus molitorella</name>
    <name type="common">mud carp</name>
    <dbReference type="NCBI Taxonomy" id="172907"/>
    <lineage>
        <taxon>Eukaryota</taxon>
        <taxon>Metazoa</taxon>
        <taxon>Chordata</taxon>
        <taxon>Craniata</taxon>
        <taxon>Vertebrata</taxon>
        <taxon>Euteleostomi</taxon>
        <taxon>Actinopterygii</taxon>
        <taxon>Neopterygii</taxon>
        <taxon>Teleostei</taxon>
        <taxon>Ostariophysi</taxon>
        <taxon>Cypriniformes</taxon>
        <taxon>Cyprinidae</taxon>
        <taxon>Labeoninae</taxon>
        <taxon>Labeonini</taxon>
        <taxon>Cirrhinus</taxon>
    </lineage>
</organism>
<dbReference type="EMBL" id="JAUYZG010000003">
    <property type="protein sequence ID" value="KAK2912054.1"/>
    <property type="molecule type" value="Genomic_DNA"/>
</dbReference>
<feature type="region of interest" description="Disordered" evidence="1">
    <location>
        <begin position="55"/>
        <end position="103"/>
    </location>
</feature>
<comment type="caution">
    <text evidence="2">The sequence shown here is derived from an EMBL/GenBank/DDBJ whole genome shotgun (WGS) entry which is preliminary data.</text>
</comment>
<evidence type="ECO:0000256" key="1">
    <source>
        <dbReference type="SAM" id="MobiDB-lite"/>
    </source>
</evidence>
<evidence type="ECO:0000313" key="3">
    <source>
        <dbReference type="Proteomes" id="UP001187343"/>
    </source>
</evidence>